<evidence type="ECO:0000313" key="1">
    <source>
        <dbReference type="EMBL" id="OMJ14002.1"/>
    </source>
</evidence>
<organism evidence="1 2">
    <name type="scientific">Smittium culicis</name>
    <dbReference type="NCBI Taxonomy" id="133412"/>
    <lineage>
        <taxon>Eukaryota</taxon>
        <taxon>Fungi</taxon>
        <taxon>Fungi incertae sedis</taxon>
        <taxon>Zoopagomycota</taxon>
        <taxon>Kickxellomycotina</taxon>
        <taxon>Harpellomycetes</taxon>
        <taxon>Harpellales</taxon>
        <taxon>Legeriomycetaceae</taxon>
        <taxon>Smittium</taxon>
    </lineage>
</organism>
<reference evidence="1 2" key="1">
    <citation type="submission" date="2017-01" db="EMBL/GenBank/DDBJ databases">
        <authorList>
            <person name="Mah S.A."/>
            <person name="Swanson W.J."/>
            <person name="Moy G.W."/>
            <person name="Vacquier V.D."/>
        </authorList>
    </citation>
    <scope>NUCLEOTIDE SEQUENCE [LARGE SCALE GENOMIC DNA]</scope>
    <source>
        <strain evidence="1 2">GSMNP</strain>
    </source>
</reference>
<dbReference type="InterPro" id="IPR019531">
    <property type="entry name" value="Pmp4"/>
</dbReference>
<dbReference type="STRING" id="133412.A0A1R1XH93"/>
<proteinExistence type="predicted"/>
<keyword evidence="2" id="KW-1185">Reference proteome</keyword>
<dbReference type="OrthoDB" id="39659at2759"/>
<dbReference type="EMBL" id="LSSN01003240">
    <property type="protein sequence ID" value="OMJ14002.1"/>
    <property type="molecule type" value="Genomic_DNA"/>
</dbReference>
<gene>
    <name evidence="1" type="ORF">AYI70_g8163</name>
</gene>
<protein>
    <submittedName>
        <fullName evidence="1">Peroxisomal membrane protein 4</fullName>
    </submittedName>
</protein>
<accession>A0A1R1XH93</accession>
<dbReference type="PANTHER" id="PTHR15460">
    <property type="entry name" value="PEROXISOMAL MEMBRANE PROTEIN 4"/>
    <property type="match status" value="1"/>
</dbReference>
<dbReference type="PANTHER" id="PTHR15460:SF3">
    <property type="entry name" value="PEROXISOMAL MEMBRANE PROTEIN 4"/>
    <property type="match status" value="1"/>
</dbReference>
<dbReference type="AlphaFoldDB" id="A0A1R1XH93"/>
<name>A0A1R1XH93_9FUNG</name>
<dbReference type="GO" id="GO:0005778">
    <property type="term" value="C:peroxisomal membrane"/>
    <property type="evidence" value="ECO:0007669"/>
    <property type="project" value="TreeGrafter"/>
</dbReference>
<sequence length="196" mass="22171">MDIVEHIVRNPRNKDVLSIVKAARNGLVYGAKIRFPHALVMTFLFRSGSLKKKLTSILKATREHSLKLGTYAAIYKTLLVLLRRLDFMSEGMNTFVSGFVGGYLIFGKNDSINHQLALYLFSRTVTAILKKGWSASKLSVPDNAFAIFSALCWGTVMMMHTLDSKSLQASLTSSMDYIYFDSEKWSSLYTLLWHNK</sequence>
<evidence type="ECO:0000313" key="2">
    <source>
        <dbReference type="Proteomes" id="UP000187283"/>
    </source>
</evidence>
<dbReference type="Proteomes" id="UP000187283">
    <property type="component" value="Unassembled WGS sequence"/>
</dbReference>
<dbReference type="PIRSF" id="PIRSF013674">
    <property type="entry name" value="PXMP4"/>
    <property type="match status" value="1"/>
</dbReference>
<dbReference type="Pfam" id="PF02466">
    <property type="entry name" value="Tim17"/>
    <property type="match status" value="1"/>
</dbReference>
<comment type="caution">
    <text evidence="1">The sequence shown here is derived from an EMBL/GenBank/DDBJ whole genome shotgun (WGS) entry which is preliminary data.</text>
</comment>